<protein>
    <submittedName>
        <fullName evidence="1">Uncharacterized protein</fullName>
    </submittedName>
</protein>
<reference evidence="2" key="1">
    <citation type="journal article" date="2022" name="Mol. Ecol. Resour.">
        <title>The genomes of chicory, endive, great burdock and yacon provide insights into Asteraceae palaeo-polyploidization history and plant inulin production.</title>
        <authorList>
            <person name="Fan W."/>
            <person name="Wang S."/>
            <person name="Wang H."/>
            <person name="Wang A."/>
            <person name="Jiang F."/>
            <person name="Liu H."/>
            <person name="Zhao H."/>
            <person name="Xu D."/>
            <person name="Zhang Y."/>
        </authorList>
    </citation>
    <scope>NUCLEOTIDE SEQUENCE [LARGE SCALE GENOMIC DNA]</scope>
    <source>
        <strain evidence="2">cv. Yunnan</strain>
    </source>
</reference>
<evidence type="ECO:0000313" key="1">
    <source>
        <dbReference type="EMBL" id="KAI3829817.1"/>
    </source>
</evidence>
<comment type="caution">
    <text evidence="1">The sequence shown here is derived from an EMBL/GenBank/DDBJ whole genome shotgun (WGS) entry which is preliminary data.</text>
</comment>
<dbReference type="Proteomes" id="UP001056120">
    <property type="component" value="Linkage Group LG01"/>
</dbReference>
<keyword evidence="2" id="KW-1185">Reference proteome</keyword>
<gene>
    <name evidence="1" type="ORF">L1987_03945</name>
</gene>
<reference evidence="1 2" key="2">
    <citation type="journal article" date="2022" name="Mol. Ecol. Resour.">
        <title>The genomes of chicory, endive, great burdock and yacon provide insights into Asteraceae paleo-polyploidization history and plant inulin production.</title>
        <authorList>
            <person name="Fan W."/>
            <person name="Wang S."/>
            <person name="Wang H."/>
            <person name="Wang A."/>
            <person name="Jiang F."/>
            <person name="Liu H."/>
            <person name="Zhao H."/>
            <person name="Xu D."/>
            <person name="Zhang Y."/>
        </authorList>
    </citation>
    <scope>NUCLEOTIDE SEQUENCE [LARGE SCALE GENOMIC DNA]</scope>
    <source>
        <strain evidence="2">cv. Yunnan</strain>
        <tissue evidence="1">Leaves</tissue>
    </source>
</reference>
<proteinExistence type="predicted"/>
<name>A0ACB9KC07_9ASTR</name>
<dbReference type="EMBL" id="CM042018">
    <property type="protein sequence ID" value="KAI3829817.1"/>
    <property type="molecule type" value="Genomic_DNA"/>
</dbReference>
<sequence length="78" mass="9024">MNDDSGEIESWKRFVGSLIHSFESGSNANACLQTAEQRAIERIGRWDKMSWVKSELMKLKKLWDDSDSLRVFELESSI</sequence>
<evidence type="ECO:0000313" key="2">
    <source>
        <dbReference type="Proteomes" id="UP001056120"/>
    </source>
</evidence>
<organism evidence="1 2">
    <name type="scientific">Smallanthus sonchifolius</name>
    <dbReference type="NCBI Taxonomy" id="185202"/>
    <lineage>
        <taxon>Eukaryota</taxon>
        <taxon>Viridiplantae</taxon>
        <taxon>Streptophyta</taxon>
        <taxon>Embryophyta</taxon>
        <taxon>Tracheophyta</taxon>
        <taxon>Spermatophyta</taxon>
        <taxon>Magnoliopsida</taxon>
        <taxon>eudicotyledons</taxon>
        <taxon>Gunneridae</taxon>
        <taxon>Pentapetalae</taxon>
        <taxon>asterids</taxon>
        <taxon>campanulids</taxon>
        <taxon>Asterales</taxon>
        <taxon>Asteraceae</taxon>
        <taxon>Asteroideae</taxon>
        <taxon>Heliantheae alliance</taxon>
        <taxon>Millerieae</taxon>
        <taxon>Smallanthus</taxon>
    </lineage>
</organism>
<accession>A0ACB9KC07</accession>